<reference evidence="1 2" key="1">
    <citation type="submission" date="2020-04" db="EMBL/GenBank/DDBJ databases">
        <authorList>
            <person name="De Canck E."/>
        </authorList>
    </citation>
    <scope>NUCLEOTIDE SEQUENCE [LARGE SCALE GENOMIC DNA]</scope>
    <source>
        <strain evidence="1 2">LMG 29739</strain>
    </source>
</reference>
<name>A0A6J5F398_9BURK</name>
<dbReference type="Proteomes" id="UP000494329">
    <property type="component" value="Unassembled WGS sequence"/>
</dbReference>
<gene>
    <name evidence="1" type="ORF">LMG29739_06345</name>
</gene>
<organism evidence="1 2">
    <name type="scientific">Paraburkholderia solisilvae</name>
    <dbReference type="NCBI Taxonomy" id="624376"/>
    <lineage>
        <taxon>Bacteria</taxon>
        <taxon>Pseudomonadati</taxon>
        <taxon>Pseudomonadota</taxon>
        <taxon>Betaproteobacteria</taxon>
        <taxon>Burkholderiales</taxon>
        <taxon>Burkholderiaceae</taxon>
        <taxon>Paraburkholderia</taxon>
    </lineage>
</organism>
<proteinExistence type="predicted"/>
<sequence length="42" mass="4738">MVCQTLARELQLQGIHVVHVVIDGSIRGKKILKTMSELAHRK</sequence>
<dbReference type="AlphaFoldDB" id="A0A6J5F398"/>
<keyword evidence="2" id="KW-1185">Reference proteome</keyword>
<evidence type="ECO:0000313" key="2">
    <source>
        <dbReference type="Proteomes" id="UP000494329"/>
    </source>
</evidence>
<dbReference type="EMBL" id="CADIKF010000114">
    <property type="protein sequence ID" value="CAB3772904.1"/>
    <property type="molecule type" value="Genomic_DNA"/>
</dbReference>
<evidence type="ECO:0000313" key="1">
    <source>
        <dbReference type="EMBL" id="CAB3772904.1"/>
    </source>
</evidence>
<protein>
    <submittedName>
        <fullName evidence="1">Uncharacterized protein</fullName>
    </submittedName>
</protein>
<accession>A0A6J5F398</accession>